<dbReference type="Gene3D" id="2.90.10.10">
    <property type="entry name" value="Bulb-type lectin domain"/>
    <property type="match status" value="1"/>
</dbReference>
<evidence type="ECO:0000256" key="1">
    <source>
        <dbReference type="SAM" id="Phobius"/>
    </source>
</evidence>
<dbReference type="InterPro" id="IPR036426">
    <property type="entry name" value="Bulb-type_lectin_dom_sf"/>
</dbReference>
<keyword evidence="1" id="KW-0472">Membrane</keyword>
<reference evidence="2 3" key="1">
    <citation type="submission" date="2020-06" db="EMBL/GenBank/DDBJ databases">
        <title>Transcriptomic and genomic resources for Thalictrum thalictroides and T. hernandezii: Facilitating candidate gene discovery in an emerging model plant lineage.</title>
        <authorList>
            <person name="Arias T."/>
            <person name="Riano-Pachon D.M."/>
            <person name="Di Stilio V.S."/>
        </authorList>
    </citation>
    <scope>NUCLEOTIDE SEQUENCE [LARGE SCALE GENOMIC DNA]</scope>
    <source>
        <strain evidence="3">cv. WT478/WT964</strain>
        <tissue evidence="2">Leaves</tissue>
    </source>
</reference>
<dbReference type="Proteomes" id="UP000554482">
    <property type="component" value="Unassembled WGS sequence"/>
</dbReference>
<name>A0A7J6VCY6_THATH</name>
<dbReference type="AlphaFoldDB" id="A0A7J6VCY6"/>
<protein>
    <submittedName>
        <fullName evidence="2">Uncharacterized protein</fullName>
    </submittedName>
</protein>
<dbReference type="EMBL" id="JABWDY010034317">
    <property type="protein sequence ID" value="KAF5182763.1"/>
    <property type="molecule type" value="Genomic_DNA"/>
</dbReference>
<organism evidence="2 3">
    <name type="scientific">Thalictrum thalictroides</name>
    <name type="common">Rue-anemone</name>
    <name type="synonym">Anemone thalictroides</name>
    <dbReference type="NCBI Taxonomy" id="46969"/>
    <lineage>
        <taxon>Eukaryota</taxon>
        <taxon>Viridiplantae</taxon>
        <taxon>Streptophyta</taxon>
        <taxon>Embryophyta</taxon>
        <taxon>Tracheophyta</taxon>
        <taxon>Spermatophyta</taxon>
        <taxon>Magnoliopsida</taxon>
        <taxon>Ranunculales</taxon>
        <taxon>Ranunculaceae</taxon>
        <taxon>Thalictroideae</taxon>
        <taxon>Thalictrum</taxon>
    </lineage>
</organism>
<evidence type="ECO:0000313" key="3">
    <source>
        <dbReference type="Proteomes" id="UP000554482"/>
    </source>
</evidence>
<sequence>MNANSSVWESKTFKKSDQLALNLDTHGRLYLSDVVTLKNFTNGEESFGNTKSSVLYRAKLDSDGSFGLYKDTIGSESEETLVIWNTSSEKLLDDMKMGRAICEEKFKGLGLVCIACVTLGLILIFLRKYDIIFTRAREVAVYAREVVAYNSDKS</sequence>
<keyword evidence="3" id="KW-1185">Reference proteome</keyword>
<accession>A0A7J6VCY6</accession>
<keyword evidence="1" id="KW-1133">Transmembrane helix</keyword>
<gene>
    <name evidence="2" type="ORF">FRX31_027649</name>
</gene>
<proteinExistence type="predicted"/>
<keyword evidence="1" id="KW-0812">Transmembrane</keyword>
<comment type="caution">
    <text evidence="2">The sequence shown here is derived from an EMBL/GenBank/DDBJ whole genome shotgun (WGS) entry which is preliminary data.</text>
</comment>
<feature type="transmembrane region" description="Helical" evidence="1">
    <location>
        <begin position="106"/>
        <end position="126"/>
    </location>
</feature>
<evidence type="ECO:0000313" key="2">
    <source>
        <dbReference type="EMBL" id="KAF5182763.1"/>
    </source>
</evidence>